<evidence type="ECO:0000256" key="3">
    <source>
        <dbReference type="ARBA" id="ARBA00022475"/>
    </source>
</evidence>
<name>A0A160TG42_9ZZZZ</name>
<evidence type="ECO:0000256" key="2">
    <source>
        <dbReference type="ARBA" id="ARBA00009784"/>
    </source>
</evidence>
<reference evidence="8" key="1">
    <citation type="submission" date="2015-10" db="EMBL/GenBank/DDBJ databases">
        <authorList>
            <person name="Gilbert D.G."/>
        </authorList>
    </citation>
    <scope>NUCLEOTIDE SEQUENCE</scope>
</reference>
<evidence type="ECO:0000256" key="5">
    <source>
        <dbReference type="ARBA" id="ARBA00022989"/>
    </source>
</evidence>
<keyword evidence="5 7" id="KW-1133">Transmembrane helix</keyword>
<keyword evidence="4 7" id="KW-0812">Transmembrane</keyword>
<feature type="transmembrane region" description="Helical" evidence="7">
    <location>
        <begin position="185"/>
        <end position="204"/>
    </location>
</feature>
<dbReference type="AlphaFoldDB" id="A0A160TG42"/>
<evidence type="ECO:0000256" key="6">
    <source>
        <dbReference type="ARBA" id="ARBA00023136"/>
    </source>
</evidence>
<dbReference type="Pfam" id="PF01914">
    <property type="entry name" value="MarC"/>
    <property type="match status" value="1"/>
</dbReference>
<feature type="transmembrane region" description="Helical" evidence="7">
    <location>
        <begin position="12"/>
        <end position="35"/>
    </location>
</feature>
<dbReference type="EMBL" id="CZQC01000064">
    <property type="protein sequence ID" value="CUS42274.1"/>
    <property type="molecule type" value="Genomic_DNA"/>
</dbReference>
<feature type="transmembrane region" description="Helical" evidence="7">
    <location>
        <begin position="47"/>
        <end position="65"/>
    </location>
</feature>
<evidence type="ECO:0000313" key="8">
    <source>
        <dbReference type="EMBL" id="CUS42274.1"/>
    </source>
</evidence>
<dbReference type="InterPro" id="IPR002771">
    <property type="entry name" value="Multi_antbiot-R_MarC"/>
</dbReference>
<sequence>MNGFEDVVKQFVLLWSVIDPIGTIPVFLALAAGYTDPTLQRKLAIKATWVATLVLLFFVIAGEFLLDAMSIPLPAFQVAGGIVLFLFAMTMMFGDSKPEEELNMIKKGMHTAVFPLAIPSIASPGAMMAAVLLTDNHRFSWMHQLVTTMIILSVLAITLIFMLLGSRILKIIGEAGASVISRVMGLILASVATNAVLAGIQEYFKSSLG</sequence>
<protein>
    <submittedName>
        <fullName evidence="8">Multiple antibiotic resistance protein marC</fullName>
    </submittedName>
</protein>
<proteinExistence type="inferred from homology"/>
<evidence type="ECO:0000256" key="4">
    <source>
        <dbReference type="ARBA" id="ARBA00022692"/>
    </source>
</evidence>
<gene>
    <name evidence="8" type="ORF">MGWOODY_Tha615</name>
</gene>
<organism evidence="8">
    <name type="scientific">hydrothermal vent metagenome</name>
    <dbReference type="NCBI Taxonomy" id="652676"/>
    <lineage>
        <taxon>unclassified sequences</taxon>
        <taxon>metagenomes</taxon>
        <taxon>ecological metagenomes</taxon>
    </lineage>
</organism>
<comment type="subcellular location">
    <subcellularLocation>
        <location evidence="1">Cell membrane</location>
        <topology evidence="1">Multi-pass membrane protein</topology>
    </subcellularLocation>
</comment>
<feature type="transmembrane region" description="Helical" evidence="7">
    <location>
        <begin position="71"/>
        <end position="93"/>
    </location>
</feature>
<dbReference type="PANTHER" id="PTHR33508:SF1">
    <property type="entry name" value="UPF0056 MEMBRANE PROTEIN YHCE"/>
    <property type="match status" value="1"/>
</dbReference>
<feature type="transmembrane region" description="Helical" evidence="7">
    <location>
        <begin position="113"/>
        <end position="133"/>
    </location>
</feature>
<evidence type="ECO:0000256" key="7">
    <source>
        <dbReference type="SAM" id="Phobius"/>
    </source>
</evidence>
<comment type="similarity">
    <text evidence="2">Belongs to the UPF0056 (MarC) family.</text>
</comment>
<keyword evidence="3" id="KW-1003">Cell membrane</keyword>
<evidence type="ECO:0000256" key="1">
    <source>
        <dbReference type="ARBA" id="ARBA00004651"/>
    </source>
</evidence>
<accession>A0A160TG42</accession>
<feature type="transmembrane region" description="Helical" evidence="7">
    <location>
        <begin position="145"/>
        <end position="164"/>
    </location>
</feature>
<dbReference type="GO" id="GO:0005886">
    <property type="term" value="C:plasma membrane"/>
    <property type="evidence" value="ECO:0007669"/>
    <property type="project" value="UniProtKB-SubCell"/>
</dbReference>
<dbReference type="NCBIfam" id="TIGR00427">
    <property type="entry name" value="NAAT family transporter"/>
    <property type="match status" value="1"/>
</dbReference>
<keyword evidence="6 7" id="KW-0472">Membrane</keyword>
<dbReference type="PANTHER" id="PTHR33508">
    <property type="entry name" value="UPF0056 MEMBRANE PROTEIN YHCE"/>
    <property type="match status" value="1"/>
</dbReference>